<dbReference type="OrthoDB" id="21243at2759"/>
<dbReference type="Proteomes" id="UP000007014">
    <property type="component" value="Chromosome 15"/>
</dbReference>
<feature type="compositionally biased region" description="Low complexity" evidence="16">
    <location>
        <begin position="61"/>
        <end position="78"/>
    </location>
</feature>
<dbReference type="FunFam" id="2.40.50.140:FF:000024">
    <property type="entry name" value="Lysine--tRNA ligase"/>
    <property type="match status" value="1"/>
</dbReference>
<evidence type="ECO:0000256" key="2">
    <source>
        <dbReference type="ARBA" id="ARBA00008226"/>
    </source>
</evidence>
<name>M1VJF1_CYAM1</name>
<evidence type="ECO:0000256" key="11">
    <source>
        <dbReference type="ARBA" id="ARBA00022917"/>
    </source>
</evidence>
<organism evidence="18 19">
    <name type="scientific">Cyanidioschyzon merolae (strain NIES-3377 / 10D)</name>
    <name type="common">Unicellular red alga</name>
    <dbReference type="NCBI Taxonomy" id="280699"/>
    <lineage>
        <taxon>Eukaryota</taxon>
        <taxon>Rhodophyta</taxon>
        <taxon>Bangiophyceae</taxon>
        <taxon>Cyanidiales</taxon>
        <taxon>Cyanidiaceae</taxon>
        <taxon>Cyanidioschyzon</taxon>
    </lineage>
</organism>
<dbReference type="GO" id="GO:0006430">
    <property type="term" value="P:lysyl-tRNA aminoacylation"/>
    <property type="evidence" value="ECO:0007669"/>
    <property type="project" value="InterPro"/>
</dbReference>
<dbReference type="PROSITE" id="PS50862">
    <property type="entry name" value="AA_TRNA_LIGASE_II"/>
    <property type="match status" value="1"/>
</dbReference>
<dbReference type="AlphaFoldDB" id="M1VJF1"/>
<keyword evidence="10" id="KW-0460">Magnesium</keyword>
<dbReference type="InterPro" id="IPR044136">
    <property type="entry name" value="Lys-tRNA-ligase_II_N"/>
</dbReference>
<dbReference type="Gene3D" id="2.40.50.140">
    <property type="entry name" value="Nucleic acid-binding proteins"/>
    <property type="match status" value="1"/>
</dbReference>
<evidence type="ECO:0000256" key="9">
    <source>
        <dbReference type="ARBA" id="ARBA00022840"/>
    </source>
</evidence>
<dbReference type="PIRSF" id="PIRSF039101">
    <property type="entry name" value="LysRS2"/>
    <property type="match status" value="1"/>
</dbReference>
<evidence type="ECO:0000256" key="15">
    <source>
        <dbReference type="RuleBase" id="RU003748"/>
    </source>
</evidence>
<evidence type="ECO:0000256" key="14">
    <source>
        <dbReference type="ARBA" id="ARBA00048573"/>
    </source>
</evidence>
<dbReference type="HAMAP" id="MF_00252">
    <property type="entry name" value="Lys_tRNA_synth_class2"/>
    <property type="match status" value="1"/>
</dbReference>
<evidence type="ECO:0000256" key="10">
    <source>
        <dbReference type="ARBA" id="ARBA00022842"/>
    </source>
</evidence>
<comment type="subcellular location">
    <subcellularLocation>
        <location evidence="1">Cytoplasm</location>
    </subcellularLocation>
</comment>
<dbReference type="InterPro" id="IPR034762">
    <property type="entry name" value="Lys-tRNA-ligase_II_bac/euk"/>
</dbReference>
<evidence type="ECO:0000256" key="5">
    <source>
        <dbReference type="ARBA" id="ARBA00022490"/>
    </source>
</evidence>
<evidence type="ECO:0000256" key="13">
    <source>
        <dbReference type="ARBA" id="ARBA00030563"/>
    </source>
</evidence>
<dbReference type="PRINTS" id="PR00982">
    <property type="entry name" value="TRNASYNTHLYS"/>
</dbReference>
<reference evidence="18 19" key="1">
    <citation type="journal article" date="2004" name="Nature">
        <title>Genome sequence of the ultrasmall unicellular red alga Cyanidioschyzon merolae 10D.</title>
        <authorList>
            <person name="Matsuzaki M."/>
            <person name="Misumi O."/>
            <person name="Shin-i T."/>
            <person name="Maruyama S."/>
            <person name="Takahara M."/>
            <person name="Miyagishima S."/>
            <person name="Mori T."/>
            <person name="Nishida K."/>
            <person name="Yagisawa F."/>
            <person name="Nishida K."/>
            <person name="Yoshida Y."/>
            <person name="Nishimura Y."/>
            <person name="Nakao S."/>
            <person name="Kobayashi T."/>
            <person name="Momoyama Y."/>
            <person name="Higashiyama T."/>
            <person name="Minoda A."/>
            <person name="Sano M."/>
            <person name="Nomoto H."/>
            <person name="Oishi K."/>
            <person name="Hayashi H."/>
            <person name="Ohta F."/>
            <person name="Nishizaka S."/>
            <person name="Haga S."/>
            <person name="Miura S."/>
            <person name="Morishita T."/>
            <person name="Kabeya Y."/>
            <person name="Terasawa K."/>
            <person name="Suzuki Y."/>
            <person name="Ishii Y."/>
            <person name="Asakawa S."/>
            <person name="Takano H."/>
            <person name="Ohta N."/>
            <person name="Kuroiwa H."/>
            <person name="Tanaka K."/>
            <person name="Shimizu N."/>
            <person name="Sugano S."/>
            <person name="Sato N."/>
            <person name="Nozaki H."/>
            <person name="Ogasawara N."/>
            <person name="Kohara Y."/>
            <person name="Kuroiwa T."/>
        </authorList>
    </citation>
    <scope>NUCLEOTIDE SEQUENCE [LARGE SCALE GENOMIC DNA]</scope>
    <source>
        <strain evidence="18 19">10D</strain>
    </source>
</reference>
<dbReference type="InterPro" id="IPR002313">
    <property type="entry name" value="Lys-tRNA-ligase_II"/>
</dbReference>
<keyword evidence="11" id="KW-0648">Protein biosynthesis</keyword>
<keyword evidence="12" id="KW-0030">Aminoacyl-tRNA synthetase</keyword>
<evidence type="ECO:0000313" key="19">
    <source>
        <dbReference type="Proteomes" id="UP000007014"/>
    </source>
</evidence>
<dbReference type="GeneID" id="16995559"/>
<evidence type="ECO:0000259" key="17">
    <source>
        <dbReference type="PROSITE" id="PS50862"/>
    </source>
</evidence>
<feature type="compositionally biased region" description="Polar residues" evidence="16">
    <location>
        <begin position="81"/>
        <end position="95"/>
    </location>
</feature>
<dbReference type="Pfam" id="PF01336">
    <property type="entry name" value="tRNA_anti-codon"/>
    <property type="match status" value="1"/>
</dbReference>
<dbReference type="Pfam" id="PF00152">
    <property type="entry name" value="tRNA-synt_2"/>
    <property type="match status" value="1"/>
</dbReference>
<evidence type="ECO:0000256" key="8">
    <source>
        <dbReference type="ARBA" id="ARBA00022741"/>
    </source>
</evidence>
<keyword evidence="8" id="KW-0547">Nucleotide-binding</keyword>
<proteinExistence type="inferred from homology"/>
<dbReference type="SUPFAM" id="SSF55681">
    <property type="entry name" value="Class II aaRS and biotin synthetases"/>
    <property type="match status" value="1"/>
</dbReference>
<dbReference type="Gene3D" id="3.30.930.10">
    <property type="entry name" value="Bira Bifunctional Protein, Domain 2"/>
    <property type="match status" value="1"/>
</dbReference>
<reference evidence="18 19" key="2">
    <citation type="journal article" date="2007" name="BMC Biol.">
        <title>A 100%-complete sequence reveals unusually simple genomic features in the hot-spring red alga Cyanidioschyzon merolae.</title>
        <authorList>
            <person name="Nozaki H."/>
            <person name="Takano H."/>
            <person name="Misumi O."/>
            <person name="Terasawa K."/>
            <person name="Matsuzaki M."/>
            <person name="Maruyama S."/>
            <person name="Nishida K."/>
            <person name="Yagisawa F."/>
            <person name="Yoshida Y."/>
            <person name="Fujiwara T."/>
            <person name="Takio S."/>
            <person name="Tamura K."/>
            <person name="Chung S.J."/>
            <person name="Nakamura S."/>
            <person name="Kuroiwa H."/>
            <person name="Tanaka K."/>
            <person name="Sato N."/>
            <person name="Kuroiwa T."/>
        </authorList>
    </citation>
    <scope>NUCLEOTIDE SEQUENCE [LARGE SCALE GENOMIC DNA]</scope>
    <source>
        <strain evidence="18 19">10D</strain>
    </source>
</reference>
<dbReference type="GO" id="GO:0005829">
    <property type="term" value="C:cytosol"/>
    <property type="evidence" value="ECO:0007669"/>
    <property type="project" value="TreeGrafter"/>
</dbReference>
<evidence type="ECO:0000256" key="6">
    <source>
        <dbReference type="ARBA" id="ARBA00022598"/>
    </source>
</evidence>
<evidence type="ECO:0000256" key="1">
    <source>
        <dbReference type="ARBA" id="ARBA00004496"/>
    </source>
</evidence>
<dbReference type="PANTHER" id="PTHR42918">
    <property type="entry name" value="LYSYL-TRNA SYNTHETASE"/>
    <property type="match status" value="1"/>
</dbReference>
<dbReference type="RefSeq" id="XP_005537469.1">
    <property type="nucleotide sequence ID" value="XM_005537412.1"/>
</dbReference>
<evidence type="ECO:0000256" key="16">
    <source>
        <dbReference type="SAM" id="MobiDB-lite"/>
    </source>
</evidence>
<dbReference type="STRING" id="280699.M1VJF1"/>
<dbReference type="SUPFAM" id="SSF50249">
    <property type="entry name" value="Nucleic acid-binding proteins"/>
    <property type="match status" value="1"/>
</dbReference>
<dbReference type="InterPro" id="IPR012340">
    <property type="entry name" value="NA-bd_OB-fold"/>
</dbReference>
<dbReference type="OMA" id="WESTHHA"/>
<dbReference type="InterPro" id="IPR045864">
    <property type="entry name" value="aa-tRNA-synth_II/BPL/LPL"/>
</dbReference>
<sequence>MRPRLLFLSSLPQRYWGRFTNPSFCLHEASVRSLRRHGGKQGHSPSLELLASDAAPEHSAKVQAATASSAAASPAPKNARGRQNPNIASPESGATANNLRVLRSARLEKVHAMRQAGVEPYAYRFEVSHSTQDLHQLFGDVEPGTIRDDVHVSIAGRIMNRRIFGKLAFFTLQDSSGTIQLYLDKQRITEHMQNRIPESFSRLKQWIDAGDIIGVTGSIRRTEKGELSVYVKEWTMLTKSLRPLPDKWHGLTDIEKRYRQRHMDLIVNPAVRDVFRKRAQITAAIRRFLDTHGFLEIETPALHQQAGGAEARPFVTHHNALDMDLYLRIATELHLKRLVVGGFDRVYEMGRIFRNEGISTRHNPEFTSIEIYQAYADYGDMMRLMEDLVVQVLRDVHQGVLQVRYQDTELDFSPPWRRVSLFQMLQERTGMDWRSTALSLEEARALAHKHGCPAGDARSIAEVAVAVFESLCESDLVQPTFVVDHPRETSPLAKPHRSESGLVERFEVYCAGRELANAFSELTDPVDQRERFVEQSARKAAGDLEACDVDESFLAALETGMPPTGGLGIGIDRLVMLLTNAPSIRDVIAFPLLRPTLEYPNDGSDDAE</sequence>
<protein>
    <recommendedName>
        <fullName evidence="4 15">Lysine--tRNA ligase</fullName>
        <ecNumber evidence="4 15">6.1.1.6</ecNumber>
    </recommendedName>
    <alternativeName>
        <fullName evidence="13 15">Lysyl-tRNA synthetase</fullName>
    </alternativeName>
</protein>
<keyword evidence="19" id="KW-1185">Reference proteome</keyword>
<keyword evidence="7" id="KW-0479">Metal-binding</keyword>
<dbReference type="InterPro" id="IPR004364">
    <property type="entry name" value="Aa-tRNA-synt_II"/>
</dbReference>
<dbReference type="InterPro" id="IPR006195">
    <property type="entry name" value="aa-tRNA-synth_II"/>
</dbReference>
<keyword evidence="6 18" id="KW-0436">Ligase</keyword>
<dbReference type="KEGG" id="cme:CYME_CMO044C"/>
<dbReference type="GO" id="GO:0046872">
    <property type="term" value="F:metal ion binding"/>
    <property type="evidence" value="ECO:0007669"/>
    <property type="project" value="UniProtKB-KW"/>
</dbReference>
<dbReference type="InterPro" id="IPR018149">
    <property type="entry name" value="Lys-tRNA-synth_II_C"/>
</dbReference>
<dbReference type="NCBIfam" id="TIGR00499">
    <property type="entry name" value="lysS_bact"/>
    <property type="match status" value="1"/>
</dbReference>
<evidence type="ECO:0000256" key="3">
    <source>
        <dbReference type="ARBA" id="ARBA00011738"/>
    </source>
</evidence>
<evidence type="ECO:0000256" key="12">
    <source>
        <dbReference type="ARBA" id="ARBA00023146"/>
    </source>
</evidence>
<dbReference type="FunFam" id="3.30.930.10:FF:000238">
    <property type="entry name" value="Lysine--tRNA ligase"/>
    <property type="match status" value="1"/>
</dbReference>
<dbReference type="CDD" id="cd04322">
    <property type="entry name" value="LysRS_N"/>
    <property type="match status" value="1"/>
</dbReference>
<dbReference type="GO" id="GO:0004824">
    <property type="term" value="F:lysine-tRNA ligase activity"/>
    <property type="evidence" value="ECO:0007669"/>
    <property type="project" value="UniProtKB-EC"/>
</dbReference>
<keyword evidence="5" id="KW-0963">Cytoplasm</keyword>
<dbReference type="HOGENOM" id="CLU_008255_6_0_1"/>
<dbReference type="Gramene" id="CMO044CT">
    <property type="protein sequence ID" value="CMO044CT"/>
    <property type="gene ID" value="CMO044C"/>
</dbReference>
<evidence type="ECO:0000256" key="7">
    <source>
        <dbReference type="ARBA" id="ARBA00022723"/>
    </source>
</evidence>
<feature type="domain" description="Aminoacyl-transfer RNA synthetases class-II family profile" evidence="17">
    <location>
        <begin position="275"/>
        <end position="595"/>
    </location>
</feature>
<evidence type="ECO:0000313" key="18">
    <source>
        <dbReference type="EMBL" id="BAM81433.1"/>
    </source>
</evidence>
<comment type="similarity">
    <text evidence="2">Belongs to the class-II aminoacyl-tRNA synthetase family.</text>
</comment>
<dbReference type="GO" id="GO:0005524">
    <property type="term" value="F:ATP binding"/>
    <property type="evidence" value="ECO:0007669"/>
    <property type="project" value="UniProtKB-KW"/>
</dbReference>
<comment type="subunit">
    <text evidence="3">Homodimer.</text>
</comment>
<dbReference type="GO" id="GO:0000049">
    <property type="term" value="F:tRNA binding"/>
    <property type="evidence" value="ECO:0007669"/>
    <property type="project" value="TreeGrafter"/>
</dbReference>
<dbReference type="InterPro" id="IPR004365">
    <property type="entry name" value="NA-bd_OB_tRNA"/>
</dbReference>
<gene>
    <name evidence="18" type="ORF">CYME_CMO044C</name>
</gene>
<dbReference type="PANTHER" id="PTHR42918:SF15">
    <property type="entry name" value="LYSINE--TRNA LIGASE, CHLOROPLASTIC_MITOCHONDRIAL"/>
    <property type="match status" value="1"/>
</dbReference>
<dbReference type="CDD" id="cd00775">
    <property type="entry name" value="LysRS_core"/>
    <property type="match status" value="1"/>
</dbReference>
<evidence type="ECO:0000256" key="4">
    <source>
        <dbReference type="ARBA" id="ARBA00013166"/>
    </source>
</evidence>
<keyword evidence="9" id="KW-0067">ATP-binding</keyword>
<dbReference type="EC" id="6.1.1.6" evidence="4 15"/>
<dbReference type="eggNOG" id="KOG1885">
    <property type="taxonomic scope" value="Eukaryota"/>
</dbReference>
<dbReference type="EMBL" id="AP006497">
    <property type="protein sequence ID" value="BAM81433.1"/>
    <property type="molecule type" value="Genomic_DNA"/>
</dbReference>
<feature type="region of interest" description="Disordered" evidence="16">
    <location>
        <begin position="54"/>
        <end position="95"/>
    </location>
</feature>
<comment type="catalytic activity">
    <reaction evidence="14 15">
        <text>tRNA(Lys) + L-lysine + ATP = L-lysyl-tRNA(Lys) + AMP + diphosphate</text>
        <dbReference type="Rhea" id="RHEA:20792"/>
        <dbReference type="Rhea" id="RHEA-COMP:9696"/>
        <dbReference type="Rhea" id="RHEA-COMP:9697"/>
        <dbReference type="ChEBI" id="CHEBI:30616"/>
        <dbReference type="ChEBI" id="CHEBI:32551"/>
        <dbReference type="ChEBI" id="CHEBI:33019"/>
        <dbReference type="ChEBI" id="CHEBI:78442"/>
        <dbReference type="ChEBI" id="CHEBI:78529"/>
        <dbReference type="ChEBI" id="CHEBI:456215"/>
        <dbReference type="EC" id="6.1.1.6"/>
    </reaction>
</comment>
<accession>M1VJF1</accession>
<dbReference type="NCBIfam" id="NF001756">
    <property type="entry name" value="PRK00484.1"/>
    <property type="match status" value="1"/>
</dbReference>